<sequence>MARGEWGYYNGRTKWCSYRRTTLVICSINIGVALYVLHTLYNSLYTYPFNDPQKAARYTPDQVRKMEESNHIRKEAQPTELIKLVDELKKDFSREEKKLDLPSHLKHQVIDEIVQLLRSLKSSNATVQNEAIERWRKQKLKEARELARGNSISPTILPKEAKILVKALKSRWDDFRDEIGLWIPVAIPNKEHDDKPEGEEEFDSEILAGRQLPPECNTERHTDYGGAAVRWGLTHHKESAYDCCQACLDQAKNAREGEKRCNIWVYCPSEGGCYSPDIYEHKQQECWLKYDEKPQVSFKDKYSESYRNSHPNAPLVVPWVAGIVSV</sequence>
<feature type="transmembrane region" description="Helical" evidence="1">
    <location>
        <begin position="21"/>
        <end position="41"/>
    </location>
</feature>
<keyword evidence="1" id="KW-1133">Transmembrane helix</keyword>
<evidence type="ECO:0000256" key="1">
    <source>
        <dbReference type="SAM" id="Phobius"/>
    </source>
</evidence>
<evidence type="ECO:0000313" key="3">
    <source>
        <dbReference type="Proteomes" id="UP000077755"/>
    </source>
</evidence>
<evidence type="ECO:0000313" key="2">
    <source>
        <dbReference type="EMBL" id="WOH02875.1"/>
    </source>
</evidence>
<reference evidence="2" key="2">
    <citation type="submission" date="2022-03" db="EMBL/GenBank/DDBJ databases">
        <title>Draft title - Genomic analysis of global carrot germplasm unveils the trajectory of domestication and the origin of high carotenoid orange carrot.</title>
        <authorList>
            <person name="Iorizzo M."/>
            <person name="Ellison S."/>
            <person name="Senalik D."/>
            <person name="Macko-Podgorni A."/>
            <person name="Grzebelus D."/>
            <person name="Bostan H."/>
            <person name="Rolling W."/>
            <person name="Curaba J."/>
            <person name="Simon P."/>
        </authorList>
    </citation>
    <scope>NUCLEOTIDE SEQUENCE</scope>
    <source>
        <tissue evidence="2">Leaf</tissue>
    </source>
</reference>
<keyword evidence="1" id="KW-0812">Transmembrane</keyword>
<dbReference type="AlphaFoldDB" id="A0AAF0X7Z3"/>
<protein>
    <recommendedName>
        <fullName evidence="4">Apple domain-containing protein</fullName>
    </recommendedName>
</protein>
<keyword evidence="3" id="KW-1185">Reference proteome</keyword>
<dbReference type="Proteomes" id="UP000077755">
    <property type="component" value="Chromosome 5"/>
</dbReference>
<dbReference type="PANTHER" id="PTHR33344">
    <property type="entry name" value="OS02G0761600 PROTEIN"/>
    <property type="match status" value="1"/>
</dbReference>
<gene>
    <name evidence="2" type="ORF">DCAR_0522265</name>
</gene>
<evidence type="ECO:0008006" key="4">
    <source>
        <dbReference type="Google" id="ProtNLM"/>
    </source>
</evidence>
<dbReference type="EMBL" id="CP093347">
    <property type="protein sequence ID" value="WOH02875.1"/>
    <property type="molecule type" value="Genomic_DNA"/>
</dbReference>
<dbReference type="PANTHER" id="PTHR33344:SF1">
    <property type="entry name" value="OS06G0214100 PROTEIN"/>
    <property type="match status" value="1"/>
</dbReference>
<name>A0AAF0X7Z3_DAUCS</name>
<proteinExistence type="predicted"/>
<keyword evidence="1" id="KW-0472">Membrane</keyword>
<accession>A0AAF0X7Z3</accession>
<dbReference type="KEGG" id="dcr:108219836"/>
<reference evidence="2" key="1">
    <citation type="journal article" date="2016" name="Nat. Genet.">
        <title>A high-quality carrot genome assembly provides new insights into carotenoid accumulation and asterid genome evolution.</title>
        <authorList>
            <person name="Iorizzo M."/>
            <person name="Ellison S."/>
            <person name="Senalik D."/>
            <person name="Zeng P."/>
            <person name="Satapoomin P."/>
            <person name="Huang J."/>
            <person name="Bowman M."/>
            <person name="Iovene M."/>
            <person name="Sanseverino W."/>
            <person name="Cavagnaro P."/>
            <person name="Yildiz M."/>
            <person name="Macko-Podgorni A."/>
            <person name="Moranska E."/>
            <person name="Grzebelus E."/>
            <person name="Grzebelus D."/>
            <person name="Ashrafi H."/>
            <person name="Zheng Z."/>
            <person name="Cheng S."/>
            <person name="Spooner D."/>
            <person name="Van Deynze A."/>
            <person name="Simon P."/>
        </authorList>
    </citation>
    <scope>NUCLEOTIDE SEQUENCE</scope>
    <source>
        <tissue evidence="2">Leaf</tissue>
    </source>
</reference>
<organism evidence="2 3">
    <name type="scientific">Daucus carota subsp. sativus</name>
    <name type="common">Carrot</name>
    <dbReference type="NCBI Taxonomy" id="79200"/>
    <lineage>
        <taxon>Eukaryota</taxon>
        <taxon>Viridiplantae</taxon>
        <taxon>Streptophyta</taxon>
        <taxon>Embryophyta</taxon>
        <taxon>Tracheophyta</taxon>
        <taxon>Spermatophyta</taxon>
        <taxon>Magnoliopsida</taxon>
        <taxon>eudicotyledons</taxon>
        <taxon>Gunneridae</taxon>
        <taxon>Pentapetalae</taxon>
        <taxon>asterids</taxon>
        <taxon>campanulids</taxon>
        <taxon>Apiales</taxon>
        <taxon>Apiaceae</taxon>
        <taxon>Apioideae</taxon>
        <taxon>Scandiceae</taxon>
        <taxon>Daucinae</taxon>
        <taxon>Daucus</taxon>
        <taxon>Daucus sect. Daucus</taxon>
    </lineage>
</organism>